<evidence type="ECO:0008006" key="3">
    <source>
        <dbReference type="Google" id="ProtNLM"/>
    </source>
</evidence>
<evidence type="ECO:0000313" key="2">
    <source>
        <dbReference type="Proteomes" id="UP000179807"/>
    </source>
</evidence>
<accession>A0A1J4KA30</accession>
<dbReference type="AlphaFoldDB" id="A0A1J4KA30"/>
<dbReference type="VEuPathDB" id="TrichDB:TRFO_04891"/>
<dbReference type="RefSeq" id="XP_068361423.1">
    <property type="nucleotide sequence ID" value="XM_068492160.1"/>
</dbReference>
<protein>
    <recommendedName>
        <fullName evidence="3">Initiator binding domain-containing protein</fullName>
    </recommendedName>
</protein>
<reference evidence="1" key="1">
    <citation type="submission" date="2016-10" db="EMBL/GenBank/DDBJ databases">
        <authorList>
            <person name="Benchimol M."/>
            <person name="Almeida L.G."/>
            <person name="Vasconcelos A.T."/>
            <person name="Perreira-Neves A."/>
            <person name="Rosa I.A."/>
            <person name="Tasca T."/>
            <person name="Bogo M.R."/>
            <person name="de Souza W."/>
        </authorList>
    </citation>
    <scope>NUCLEOTIDE SEQUENCE [LARGE SCALE GENOMIC DNA]</scope>
    <source>
        <strain evidence="1">K</strain>
    </source>
</reference>
<sequence>MVEHLPSLEEIPEFEDDEKLYEFVCSTFQDYREKNDPPNSEFFNELIWLFSTLLERAQNVRSVAYKSGFIFLQEEVAVNVAKIGQTIGMTNAQVSQRIKQWTNVVWDLNQKKSVLYPFEENVDLRSWTLRQIQKNEMLKRYVNSQISLQTAQIIQQANTISPAMLRPVSQINPRIFDIGAIKTNDPVNVKPATWEFNTTPVKSLVLF</sequence>
<dbReference type="Proteomes" id="UP000179807">
    <property type="component" value="Unassembled WGS sequence"/>
</dbReference>
<evidence type="ECO:0000313" key="1">
    <source>
        <dbReference type="EMBL" id="OHT08287.1"/>
    </source>
</evidence>
<dbReference type="EMBL" id="MLAK01000671">
    <property type="protein sequence ID" value="OHT08287.1"/>
    <property type="molecule type" value="Genomic_DNA"/>
</dbReference>
<gene>
    <name evidence="1" type="ORF">TRFO_04891</name>
</gene>
<proteinExistence type="predicted"/>
<keyword evidence="2" id="KW-1185">Reference proteome</keyword>
<name>A0A1J4KA30_9EUKA</name>
<dbReference type="GeneID" id="94826864"/>
<organism evidence="1 2">
    <name type="scientific">Tritrichomonas foetus</name>
    <dbReference type="NCBI Taxonomy" id="1144522"/>
    <lineage>
        <taxon>Eukaryota</taxon>
        <taxon>Metamonada</taxon>
        <taxon>Parabasalia</taxon>
        <taxon>Tritrichomonadida</taxon>
        <taxon>Tritrichomonadidae</taxon>
        <taxon>Tritrichomonas</taxon>
    </lineage>
</organism>
<comment type="caution">
    <text evidence="1">The sequence shown here is derived from an EMBL/GenBank/DDBJ whole genome shotgun (WGS) entry which is preliminary data.</text>
</comment>